<proteinExistence type="predicted"/>
<feature type="non-terminal residue" evidence="2">
    <location>
        <position position="1"/>
    </location>
</feature>
<evidence type="ECO:0000256" key="1">
    <source>
        <dbReference type="SAM" id="Coils"/>
    </source>
</evidence>
<feature type="coiled-coil region" evidence="1">
    <location>
        <begin position="7"/>
        <end position="41"/>
    </location>
</feature>
<protein>
    <submittedName>
        <fullName evidence="2">Uncharacterized protein</fullName>
    </submittedName>
</protein>
<name>X1ITZ3_9ZZZZ</name>
<evidence type="ECO:0000313" key="2">
    <source>
        <dbReference type="EMBL" id="GAH85916.1"/>
    </source>
</evidence>
<reference evidence="2" key="1">
    <citation type="journal article" date="2014" name="Front. Microbiol.">
        <title>High frequency of phylogenetically diverse reductive dehalogenase-homologous genes in deep subseafloor sedimentary metagenomes.</title>
        <authorList>
            <person name="Kawai M."/>
            <person name="Futagami T."/>
            <person name="Toyoda A."/>
            <person name="Takaki Y."/>
            <person name="Nishi S."/>
            <person name="Hori S."/>
            <person name="Arai W."/>
            <person name="Tsubouchi T."/>
            <person name="Morono Y."/>
            <person name="Uchiyama I."/>
            <person name="Ito T."/>
            <person name="Fujiyama A."/>
            <person name="Inagaki F."/>
            <person name="Takami H."/>
        </authorList>
    </citation>
    <scope>NUCLEOTIDE SEQUENCE</scope>
    <source>
        <strain evidence="2">Expedition CK06-06</strain>
    </source>
</reference>
<keyword evidence="1" id="KW-0175">Coiled coil</keyword>
<accession>X1ITZ3</accession>
<comment type="caution">
    <text evidence="2">The sequence shown here is derived from an EMBL/GenBank/DDBJ whole genome shotgun (WGS) entry which is preliminary data.</text>
</comment>
<gene>
    <name evidence="2" type="ORF">S03H2_58047</name>
</gene>
<organism evidence="2">
    <name type="scientific">marine sediment metagenome</name>
    <dbReference type="NCBI Taxonomy" id="412755"/>
    <lineage>
        <taxon>unclassified sequences</taxon>
        <taxon>metagenomes</taxon>
        <taxon>ecological metagenomes</taxon>
    </lineage>
</organism>
<sequence length="82" mass="9590">EKIDERIEKVQEILISHTQALTQLNERMNNLSANFSRIENIRTTEFKTLDGKIDTLTEKVDDKIDSIKEDITEIKELLTEDK</sequence>
<dbReference type="AlphaFoldDB" id="X1ITZ3"/>
<dbReference type="EMBL" id="BARU01037227">
    <property type="protein sequence ID" value="GAH85916.1"/>
    <property type="molecule type" value="Genomic_DNA"/>
</dbReference>
<dbReference type="Gene3D" id="1.20.5.300">
    <property type="match status" value="1"/>
</dbReference>